<dbReference type="AlphaFoldDB" id="A0A9W6WI13"/>
<dbReference type="PANTHER" id="PTHR23407:SF1">
    <property type="entry name" value="5-FORMYLTETRAHYDROFOLATE CYCLO-LIGASE"/>
    <property type="match status" value="1"/>
</dbReference>
<dbReference type="PANTHER" id="PTHR23407">
    <property type="entry name" value="ATPASE INHIBITOR/5-FORMYLTETRAHYDROFOLATE CYCLO-LIGASE"/>
    <property type="match status" value="1"/>
</dbReference>
<dbReference type="EMBL" id="BSXN01001595">
    <property type="protein sequence ID" value="GME73726.1"/>
    <property type="molecule type" value="Genomic_DNA"/>
</dbReference>
<dbReference type="Gene3D" id="3.40.50.10420">
    <property type="entry name" value="NagB/RpiA/CoA transferase-like"/>
    <property type="match status" value="1"/>
</dbReference>
<dbReference type="InterPro" id="IPR037171">
    <property type="entry name" value="NagB/RpiA_transferase-like"/>
</dbReference>
<dbReference type="GO" id="GO:0035999">
    <property type="term" value="P:tetrahydrofolate interconversion"/>
    <property type="evidence" value="ECO:0007669"/>
    <property type="project" value="TreeGrafter"/>
</dbReference>
<keyword evidence="3" id="KW-0067">ATP-binding</keyword>
<dbReference type="GO" id="GO:0009396">
    <property type="term" value="P:folic acid-containing compound biosynthetic process"/>
    <property type="evidence" value="ECO:0007669"/>
    <property type="project" value="TreeGrafter"/>
</dbReference>
<dbReference type="InterPro" id="IPR024185">
    <property type="entry name" value="FTHF_cligase-like_sf"/>
</dbReference>
<accession>A0A9W6WI13</accession>
<protein>
    <recommendedName>
        <fullName evidence="5">5-formyltetrahydrofolate cyclo-ligase</fullName>
        <ecNumber evidence="5">6.3.3.2</ecNumber>
    </recommendedName>
</protein>
<name>A0A9W6WI13_CANBO</name>
<dbReference type="GO" id="GO:0005524">
    <property type="term" value="F:ATP binding"/>
    <property type="evidence" value="ECO:0007669"/>
    <property type="project" value="UniProtKB-KW"/>
</dbReference>
<dbReference type="Proteomes" id="UP001165120">
    <property type="component" value="Unassembled WGS sequence"/>
</dbReference>
<evidence type="ECO:0000313" key="6">
    <source>
        <dbReference type="EMBL" id="GME73726.1"/>
    </source>
</evidence>
<dbReference type="InterPro" id="IPR002698">
    <property type="entry name" value="FTHF_cligase"/>
</dbReference>
<comment type="catalytic activity">
    <reaction evidence="4">
        <text>(6S)-5-formyl-5,6,7,8-tetrahydrofolate + ATP = (6R)-5,10-methenyltetrahydrofolate + ADP + phosphate</text>
        <dbReference type="Rhea" id="RHEA:10488"/>
        <dbReference type="ChEBI" id="CHEBI:30616"/>
        <dbReference type="ChEBI" id="CHEBI:43474"/>
        <dbReference type="ChEBI" id="CHEBI:57455"/>
        <dbReference type="ChEBI" id="CHEBI:57457"/>
        <dbReference type="ChEBI" id="CHEBI:456216"/>
        <dbReference type="EC" id="6.3.3.2"/>
    </reaction>
</comment>
<dbReference type="SUPFAM" id="SSF100950">
    <property type="entry name" value="NagB/RpiA/CoA transferase-like"/>
    <property type="match status" value="1"/>
</dbReference>
<dbReference type="GO" id="GO:0030272">
    <property type="term" value="F:5-formyltetrahydrofolate cyclo-ligase activity"/>
    <property type="evidence" value="ECO:0007669"/>
    <property type="project" value="UniProtKB-EC"/>
</dbReference>
<evidence type="ECO:0000256" key="4">
    <source>
        <dbReference type="ARBA" id="ARBA00036539"/>
    </source>
</evidence>
<keyword evidence="2" id="KW-0547">Nucleotide-binding</keyword>
<gene>
    <name evidence="6" type="ORF">Cboi02_000415500</name>
</gene>
<comment type="similarity">
    <text evidence="1">Belongs to the 5-formyltetrahydrofolate cyclo-ligase family.</text>
</comment>
<evidence type="ECO:0000256" key="1">
    <source>
        <dbReference type="ARBA" id="ARBA00010638"/>
    </source>
</evidence>
<dbReference type="GO" id="GO:0005739">
    <property type="term" value="C:mitochondrion"/>
    <property type="evidence" value="ECO:0007669"/>
    <property type="project" value="TreeGrafter"/>
</dbReference>
<evidence type="ECO:0000256" key="5">
    <source>
        <dbReference type="ARBA" id="ARBA00038966"/>
    </source>
</evidence>
<proteinExistence type="inferred from homology"/>
<evidence type="ECO:0000313" key="7">
    <source>
        <dbReference type="Proteomes" id="UP001165120"/>
    </source>
</evidence>
<reference evidence="6" key="1">
    <citation type="submission" date="2023-04" db="EMBL/GenBank/DDBJ databases">
        <title>Candida boidinii NBRC 10035.</title>
        <authorList>
            <person name="Ichikawa N."/>
            <person name="Sato H."/>
            <person name="Tonouchi N."/>
        </authorList>
    </citation>
    <scope>NUCLEOTIDE SEQUENCE</scope>
    <source>
        <strain evidence="6">NBRC 10035</strain>
    </source>
</reference>
<comment type="caution">
    <text evidence="6">The sequence shown here is derived from an EMBL/GenBank/DDBJ whole genome shotgun (WGS) entry which is preliminary data.</text>
</comment>
<evidence type="ECO:0000256" key="2">
    <source>
        <dbReference type="ARBA" id="ARBA00022741"/>
    </source>
</evidence>
<dbReference type="Pfam" id="PF01812">
    <property type="entry name" value="5-FTHF_cyc-lig"/>
    <property type="match status" value="1"/>
</dbReference>
<keyword evidence="7" id="KW-1185">Reference proteome</keyword>
<organism evidence="6 7">
    <name type="scientific">Candida boidinii</name>
    <name type="common">Yeast</name>
    <dbReference type="NCBI Taxonomy" id="5477"/>
    <lineage>
        <taxon>Eukaryota</taxon>
        <taxon>Fungi</taxon>
        <taxon>Dikarya</taxon>
        <taxon>Ascomycota</taxon>
        <taxon>Saccharomycotina</taxon>
        <taxon>Pichiomycetes</taxon>
        <taxon>Pichiales</taxon>
        <taxon>Pichiaceae</taxon>
        <taxon>Ogataea</taxon>
        <taxon>Ogataea/Candida clade</taxon>
    </lineage>
</organism>
<evidence type="ECO:0000256" key="3">
    <source>
        <dbReference type="ARBA" id="ARBA00022840"/>
    </source>
</evidence>
<dbReference type="EC" id="6.3.3.2" evidence="5"/>
<sequence length="131" mass="14968">MLKVESIDEVINLKPKGRYNLLEPDFRYDSNNNIINDALIRDDNSSDSGLGLDLILLPGVAFTKNCYRLGHGVGFYDDYIKRHTEITGKRPILIGISLNEQIIDDDILTLEEHDERLDFVVSADAIYERKQ</sequence>